<name>A0A3S9PPU2_STRLT</name>
<dbReference type="Pfam" id="PF01636">
    <property type="entry name" value="APH"/>
    <property type="match status" value="1"/>
</dbReference>
<accession>A0A3S9PPU2</accession>
<dbReference type="InterPro" id="IPR051678">
    <property type="entry name" value="AGP_Transferase"/>
</dbReference>
<keyword evidence="2" id="KW-0808">Transferase</keyword>
<gene>
    <name evidence="2" type="ORF">EKH77_26860</name>
</gene>
<dbReference type="PANTHER" id="PTHR21310:SF40">
    <property type="entry name" value="AMINOGLYCOSIDE PHOSPHOTRANSFERASE DOMAIN-CONTAINING PROTEIN-RELATED"/>
    <property type="match status" value="1"/>
</dbReference>
<reference evidence="2 3" key="1">
    <citation type="submission" date="2018-12" db="EMBL/GenBank/DDBJ databases">
        <title>The whole draft genome of Streptomyce luteoverticillatus CGMCC 15060.</title>
        <authorList>
            <person name="Feng Z."/>
            <person name="Chen G."/>
            <person name="Zhang J."/>
            <person name="Zhu H."/>
            <person name="Yu X."/>
            <person name="Zhang W."/>
            <person name="Zhang X."/>
        </authorList>
    </citation>
    <scope>NUCLEOTIDE SEQUENCE [LARGE SCALE GENOMIC DNA]</scope>
    <source>
        <strain evidence="2 3">CGMCC 15060</strain>
    </source>
</reference>
<evidence type="ECO:0000313" key="2">
    <source>
        <dbReference type="EMBL" id="AZQ74347.1"/>
    </source>
</evidence>
<dbReference type="Gene3D" id="3.90.1200.10">
    <property type="match status" value="1"/>
</dbReference>
<feature type="domain" description="Aminoglycoside phosphotransferase" evidence="1">
    <location>
        <begin position="43"/>
        <end position="244"/>
    </location>
</feature>
<dbReference type="Proteomes" id="UP000267900">
    <property type="component" value="Chromosome"/>
</dbReference>
<dbReference type="PANTHER" id="PTHR21310">
    <property type="entry name" value="AMINOGLYCOSIDE PHOSPHOTRANSFERASE-RELATED-RELATED"/>
    <property type="match status" value="1"/>
</dbReference>
<dbReference type="GO" id="GO:0016740">
    <property type="term" value="F:transferase activity"/>
    <property type="evidence" value="ECO:0007669"/>
    <property type="project" value="UniProtKB-KW"/>
</dbReference>
<sequence length="295" mass="32186">MSTVAVESRRVLEAACHQVGVSAEGAQPIRIAGNAIWRLPGGIVARIGRPNGQETAERELAVARWLTGNGVRTVRPAVVDQPVLVDGQPVTFWDELPSHRPGTAADIARLLKQMHQLTPPASLTLPPLEPLTKPIRRIANAGILTTDDRRWLQDHARRLTADFAGLPAGLPPCALHGDAWDGNVAVDTDGTAYLLDLENTCYGPPEWDLVSTAVKHLTTATVTAAEYEDFCSTYGMDVTSWSGYPVLAAIRELRMVAFALQIADEHPHARMEAQHRVDCLRGRKGPRPWTWTAVP</sequence>
<dbReference type="RefSeq" id="WP_126916850.1">
    <property type="nucleotide sequence ID" value="NZ_CP034587.1"/>
</dbReference>
<protein>
    <submittedName>
        <fullName evidence="2">Aminoglycoside phosphotransferase family protein</fullName>
    </submittedName>
</protein>
<evidence type="ECO:0000259" key="1">
    <source>
        <dbReference type="Pfam" id="PF01636"/>
    </source>
</evidence>
<keyword evidence="3" id="KW-1185">Reference proteome</keyword>
<evidence type="ECO:0000313" key="3">
    <source>
        <dbReference type="Proteomes" id="UP000267900"/>
    </source>
</evidence>
<dbReference type="AlphaFoldDB" id="A0A3S9PPU2"/>
<dbReference type="InterPro" id="IPR002575">
    <property type="entry name" value="Aminoglycoside_PTrfase"/>
</dbReference>
<dbReference type="SUPFAM" id="SSF56112">
    <property type="entry name" value="Protein kinase-like (PK-like)"/>
    <property type="match status" value="1"/>
</dbReference>
<dbReference type="InterPro" id="IPR011009">
    <property type="entry name" value="Kinase-like_dom_sf"/>
</dbReference>
<proteinExistence type="predicted"/>
<dbReference type="OrthoDB" id="3723194at2"/>
<dbReference type="EMBL" id="CP034587">
    <property type="protein sequence ID" value="AZQ74347.1"/>
    <property type="molecule type" value="Genomic_DNA"/>
</dbReference>
<organism evidence="2 3">
    <name type="scientific">Streptomyces luteoverticillatus</name>
    <name type="common">Streptoverticillium luteoverticillatus</name>
    <dbReference type="NCBI Taxonomy" id="66425"/>
    <lineage>
        <taxon>Bacteria</taxon>
        <taxon>Bacillati</taxon>
        <taxon>Actinomycetota</taxon>
        <taxon>Actinomycetes</taxon>
        <taxon>Kitasatosporales</taxon>
        <taxon>Streptomycetaceae</taxon>
        <taxon>Streptomyces</taxon>
    </lineage>
</organism>